<gene>
    <name evidence="8 10" type="primary">thiG</name>
    <name evidence="10" type="ORF">NCTC10723_00763</name>
</gene>
<dbReference type="InterPro" id="IPR033983">
    <property type="entry name" value="Thiazole_synthase_ThiG"/>
</dbReference>
<dbReference type="UniPathway" id="UPA00060"/>
<evidence type="ECO:0000256" key="5">
    <source>
        <dbReference type="ARBA" id="ARBA00022977"/>
    </source>
</evidence>
<feature type="binding site" evidence="8">
    <location>
        <begin position="205"/>
        <end position="206"/>
    </location>
    <ligand>
        <name>1-deoxy-D-xylulose 5-phosphate</name>
        <dbReference type="ChEBI" id="CHEBI:57792"/>
    </ligand>
</feature>
<dbReference type="Gene3D" id="3.20.20.70">
    <property type="entry name" value="Aldolase class I"/>
    <property type="match status" value="1"/>
</dbReference>
<dbReference type="GeneID" id="62763926"/>
<dbReference type="GO" id="GO:0005737">
    <property type="term" value="C:cytoplasm"/>
    <property type="evidence" value="ECO:0007669"/>
    <property type="project" value="UniProtKB-SubCell"/>
</dbReference>
<dbReference type="Pfam" id="PF05690">
    <property type="entry name" value="ThiG"/>
    <property type="match status" value="1"/>
</dbReference>
<feature type="domain" description="Thiazole synthase ThiG" evidence="9">
    <location>
        <begin position="6"/>
        <end position="248"/>
    </location>
</feature>
<dbReference type="SUPFAM" id="SSF110399">
    <property type="entry name" value="ThiG-like"/>
    <property type="match status" value="1"/>
</dbReference>
<feature type="binding site" evidence="8">
    <location>
        <position position="157"/>
    </location>
    <ligand>
        <name>1-deoxy-D-xylulose 5-phosphate</name>
        <dbReference type="ChEBI" id="CHEBI:57792"/>
    </ligand>
</feature>
<evidence type="ECO:0000313" key="10">
    <source>
        <dbReference type="EMBL" id="STO31315.1"/>
    </source>
</evidence>
<protein>
    <recommendedName>
        <fullName evidence="3 8">Thiazole synthase</fullName>
        <ecNumber evidence="3 8">2.8.1.10</ecNumber>
    </recommendedName>
</protein>
<evidence type="ECO:0000256" key="3">
    <source>
        <dbReference type="ARBA" id="ARBA00011960"/>
    </source>
</evidence>
<dbReference type="RefSeq" id="WP_005887458.1">
    <property type="nucleotide sequence ID" value="NZ_UGGU01000003.1"/>
</dbReference>
<comment type="pathway">
    <text evidence="2 8">Cofactor biosynthesis; thiamine diphosphate biosynthesis.</text>
</comment>
<sequence length="257" mass="27669">MEKFILKGKEFSSRLLTGTGKFADKNLVAPMLEASGSQIITMALRRINFQNPKENILNYIPKHITLLPNTSGARTAEEAIKIARIAREAGCGDFIKIEIINDSKYLMPDNSETIKATKVLADEGFIVLPYIMPDLITAKRLEDAGAAAVMPLGSPIGSNRGILTKPFVEMLLENNRVPIIVDAGIGKPSDAAIAMEMGCDAVLVNTAIATAQDPVKMGRAFALAVEAGREAFLAQLAEEQKYASASSPLTGFLFRGE</sequence>
<keyword evidence="11" id="KW-1185">Reference proteome</keyword>
<evidence type="ECO:0000259" key="9">
    <source>
        <dbReference type="Pfam" id="PF05690"/>
    </source>
</evidence>
<evidence type="ECO:0000313" key="11">
    <source>
        <dbReference type="Proteomes" id="UP000255328"/>
    </source>
</evidence>
<keyword evidence="8" id="KW-0963">Cytoplasm</keyword>
<reference evidence="10 11" key="1">
    <citation type="submission" date="2018-06" db="EMBL/GenBank/DDBJ databases">
        <authorList>
            <consortium name="Pathogen Informatics"/>
            <person name="Doyle S."/>
        </authorList>
    </citation>
    <scope>NUCLEOTIDE SEQUENCE [LARGE SCALE GENOMIC DNA]</scope>
    <source>
        <strain evidence="10 11">NCTC10723</strain>
    </source>
</reference>
<dbReference type="GO" id="GO:1990107">
    <property type="term" value="F:thiazole synthase activity"/>
    <property type="evidence" value="ECO:0007669"/>
    <property type="project" value="UniProtKB-EC"/>
</dbReference>
<keyword evidence="6 8" id="KW-0704">Schiff base</keyword>
<evidence type="ECO:0000256" key="7">
    <source>
        <dbReference type="ARBA" id="ARBA00049897"/>
    </source>
</evidence>
<dbReference type="CDD" id="cd04728">
    <property type="entry name" value="ThiG"/>
    <property type="match status" value="1"/>
</dbReference>
<organism evidence="10 11">
    <name type="scientific">Fusobacterium necrogenes</name>
    <dbReference type="NCBI Taxonomy" id="858"/>
    <lineage>
        <taxon>Bacteria</taxon>
        <taxon>Fusobacteriati</taxon>
        <taxon>Fusobacteriota</taxon>
        <taxon>Fusobacteriia</taxon>
        <taxon>Fusobacteriales</taxon>
        <taxon>Fusobacteriaceae</taxon>
        <taxon>Fusobacterium</taxon>
    </lineage>
</organism>
<evidence type="ECO:0000256" key="4">
    <source>
        <dbReference type="ARBA" id="ARBA00022679"/>
    </source>
</evidence>
<comment type="catalytic activity">
    <reaction evidence="7 8">
        <text>[ThiS sulfur-carrier protein]-C-terminal-Gly-aminoethanethioate + 2-iminoacetate + 1-deoxy-D-xylulose 5-phosphate = [ThiS sulfur-carrier protein]-C-terminal Gly-Gly + 2-[(2R,5Z)-2-carboxy-4-methylthiazol-5(2H)-ylidene]ethyl phosphate + 2 H2O + H(+)</text>
        <dbReference type="Rhea" id="RHEA:26297"/>
        <dbReference type="Rhea" id="RHEA-COMP:12909"/>
        <dbReference type="Rhea" id="RHEA-COMP:19908"/>
        <dbReference type="ChEBI" id="CHEBI:15377"/>
        <dbReference type="ChEBI" id="CHEBI:15378"/>
        <dbReference type="ChEBI" id="CHEBI:57792"/>
        <dbReference type="ChEBI" id="CHEBI:62899"/>
        <dbReference type="ChEBI" id="CHEBI:77846"/>
        <dbReference type="ChEBI" id="CHEBI:90778"/>
        <dbReference type="ChEBI" id="CHEBI:232372"/>
        <dbReference type="EC" id="2.8.1.10"/>
    </reaction>
</comment>
<evidence type="ECO:0000256" key="8">
    <source>
        <dbReference type="HAMAP-Rule" id="MF_00443"/>
    </source>
</evidence>
<dbReference type="OrthoDB" id="9805935at2"/>
<dbReference type="EC" id="2.8.1.10" evidence="3 8"/>
<dbReference type="InterPro" id="IPR008867">
    <property type="entry name" value="ThiG"/>
</dbReference>
<keyword evidence="5 8" id="KW-0784">Thiamine biosynthesis</keyword>
<comment type="subcellular location">
    <subcellularLocation>
        <location evidence="8">Cytoplasm</location>
    </subcellularLocation>
</comment>
<keyword evidence="4 8" id="KW-0808">Transferase</keyword>
<proteinExistence type="inferred from homology"/>
<feature type="active site" description="Schiff-base intermediate with DXP" evidence="8">
    <location>
        <position position="96"/>
    </location>
</feature>
<dbReference type="PANTHER" id="PTHR34266">
    <property type="entry name" value="THIAZOLE SYNTHASE"/>
    <property type="match status" value="1"/>
</dbReference>
<accession>A0A377GWJ6</accession>
<name>A0A377GWJ6_9FUSO</name>
<feature type="binding site" evidence="8">
    <location>
        <begin position="183"/>
        <end position="184"/>
    </location>
    <ligand>
        <name>1-deoxy-D-xylulose 5-phosphate</name>
        <dbReference type="ChEBI" id="CHEBI:57792"/>
    </ligand>
</feature>
<dbReference type="GO" id="GO:0009229">
    <property type="term" value="P:thiamine diphosphate biosynthetic process"/>
    <property type="evidence" value="ECO:0007669"/>
    <property type="project" value="UniProtKB-UniRule"/>
</dbReference>
<dbReference type="EMBL" id="UGGU01000003">
    <property type="protein sequence ID" value="STO31315.1"/>
    <property type="molecule type" value="Genomic_DNA"/>
</dbReference>
<dbReference type="InterPro" id="IPR013785">
    <property type="entry name" value="Aldolase_TIM"/>
</dbReference>
<comment type="similarity">
    <text evidence="8">Belongs to the ThiG family.</text>
</comment>
<evidence type="ECO:0000256" key="2">
    <source>
        <dbReference type="ARBA" id="ARBA00004948"/>
    </source>
</evidence>
<dbReference type="PANTHER" id="PTHR34266:SF2">
    <property type="entry name" value="THIAZOLE SYNTHASE"/>
    <property type="match status" value="1"/>
</dbReference>
<dbReference type="AlphaFoldDB" id="A0A377GWJ6"/>
<evidence type="ECO:0000256" key="1">
    <source>
        <dbReference type="ARBA" id="ARBA00002834"/>
    </source>
</evidence>
<dbReference type="Proteomes" id="UP000255328">
    <property type="component" value="Unassembled WGS sequence"/>
</dbReference>
<comment type="function">
    <text evidence="1 8">Catalyzes the rearrangement of 1-deoxy-D-xylulose 5-phosphate (DXP) to produce the thiazole phosphate moiety of thiamine. Sulfur is provided by the thiocarboxylate moiety of the carrier protein ThiS. In vitro, sulfur can be provided by H(2)S.</text>
</comment>
<comment type="subunit">
    <text evidence="8">Homotetramer. Forms heterodimers with either ThiH or ThiS.</text>
</comment>
<dbReference type="HAMAP" id="MF_00443">
    <property type="entry name" value="ThiG"/>
    <property type="match status" value="1"/>
</dbReference>
<evidence type="ECO:0000256" key="6">
    <source>
        <dbReference type="ARBA" id="ARBA00023270"/>
    </source>
</evidence>